<organism evidence="5 6">
    <name type="scientific">Longispora fulva</name>
    <dbReference type="NCBI Taxonomy" id="619741"/>
    <lineage>
        <taxon>Bacteria</taxon>
        <taxon>Bacillati</taxon>
        <taxon>Actinomycetota</taxon>
        <taxon>Actinomycetes</taxon>
        <taxon>Micromonosporales</taxon>
        <taxon>Micromonosporaceae</taxon>
        <taxon>Longispora</taxon>
    </lineage>
</organism>
<dbReference type="PANTHER" id="PTHR30480:SF16">
    <property type="entry name" value="GLYCOSIDE HYDROLASE FAMILY 3 DOMAIN PROTEIN"/>
    <property type="match status" value="1"/>
</dbReference>
<dbReference type="InterPro" id="IPR001764">
    <property type="entry name" value="Glyco_hydro_3_N"/>
</dbReference>
<dbReference type="GO" id="GO:0009254">
    <property type="term" value="P:peptidoglycan turnover"/>
    <property type="evidence" value="ECO:0007669"/>
    <property type="project" value="TreeGrafter"/>
</dbReference>
<evidence type="ECO:0000256" key="2">
    <source>
        <dbReference type="ARBA" id="ARBA00022801"/>
    </source>
</evidence>
<evidence type="ECO:0000313" key="5">
    <source>
        <dbReference type="EMBL" id="MBG6140911.1"/>
    </source>
</evidence>
<dbReference type="InterPro" id="IPR050226">
    <property type="entry name" value="NagZ_Beta-hexosaminidase"/>
</dbReference>
<dbReference type="EC" id="3.2.1.52" evidence="5"/>
<evidence type="ECO:0000256" key="1">
    <source>
        <dbReference type="ARBA" id="ARBA00005336"/>
    </source>
</evidence>
<dbReference type="GO" id="GO:0005975">
    <property type="term" value="P:carbohydrate metabolic process"/>
    <property type="evidence" value="ECO:0007669"/>
    <property type="project" value="InterPro"/>
</dbReference>
<dbReference type="PANTHER" id="PTHR30480">
    <property type="entry name" value="BETA-HEXOSAMINIDASE-RELATED"/>
    <property type="match status" value="1"/>
</dbReference>
<evidence type="ECO:0000259" key="4">
    <source>
        <dbReference type="Pfam" id="PF00933"/>
    </source>
</evidence>
<keyword evidence="3 5" id="KW-0326">Glycosidase</keyword>
<dbReference type="InterPro" id="IPR036962">
    <property type="entry name" value="Glyco_hydro_3_N_sf"/>
</dbReference>
<proteinExistence type="inferred from homology"/>
<dbReference type="SUPFAM" id="SSF51445">
    <property type="entry name" value="(Trans)glycosidases"/>
    <property type="match status" value="1"/>
</dbReference>
<dbReference type="AlphaFoldDB" id="A0A8J7GYY9"/>
<sequence length="454" mass="46769">MAGYTLFGYNIVDRAQLATLVTQLRDANPDVILALDEEGGDVTRLSYHEGSPYPGNAALGAADDPELTRATYRGIGLELATVGINVDFAPTVDVNTADENPVIGTRSFGADPELVSRHTAAAIDGLQSAGVAGCAKHFPGHGATVSDSHLELPTITDSLAVMRGRDLPPFQAAIDAGVRMIMTAHIRVPELTGDAPATASGRVLTDLLRGELGFTGAVVTDALEMRGASGAIGQPEAAVRALLAGADLLCLGSDINEALCESIVDGIVFAARGGRLPVARLEEAVARGAASVADLKPVAAESAEAVRDAIRVAARRAVRVEGLLPPLKEPLLVQLGSESNIAVGTVPWGLPLDGELVTVAISQNGSPYLGPSAADLSAVAGDRDIVVVGRDTHRFPQARALIEALAARHPAVVVVEMGWPSAWRPAGVSAFVTTHGASRANGEAAAEILSSTTR</sequence>
<dbReference type="InterPro" id="IPR017853">
    <property type="entry name" value="GH"/>
</dbReference>
<keyword evidence="6" id="KW-1185">Reference proteome</keyword>
<dbReference type="GO" id="GO:0004563">
    <property type="term" value="F:beta-N-acetylhexosaminidase activity"/>
    <property type="evidence" value="ECO:0007669"/>
    <property type="project" value="UniProtKB-EC"/>
</dbReference>
<gene>
    <name evidence="5" type="ORF">IW245_007105</name>
</gene>
<name>A0A8J7GYY9_9ACTN</name>
<evidence type="ECO:0000256" key="3">
    <source>
        <dbReference type="ARBA" id="ARBA00023295"/>
    </source>
</evidence>
<reference evidence="5" key="1">
    <citation type="submission" date="2020-11" db="EMBL/GenBank/DDBJ databases">
        <title>Sequencing the genomes of 1000 actinobacteria strains.</title>
        <authorList>
            <person name="Klenk H.-P."/>
        </authorList>
    </citation>
    <scope>NUCLEOTIDE SEQUENCE</scope>
    <source>
        <strain evidence="5">DSM 45356</strain>
    </source>
</reference>
<dbReference type="Gene3D" id="3.20.20.300">
    <property type="entry name" value="Glycoside hydrolase, family 3, N-terminal domain"/>
    <property type="match status" value="1"/>
</dbReference>
<comment type="similarity">
    <text evidence="1">Belongs to the glycosyl hydrolase 3 family.</text>
</comment>
<dbReference type="Proteomes" id="UP000622552">
    <property type="component" value="Unassembled WGS sequence"/>
</dbReference>
<comment type="caution">
    <text evidence="5">The sequence shown here is derived from an EMBL/GenBank/DDBJ whole genome shotgun (WGS) entry which is preliminary data.</text>
</comment>
<feature type="domain" description="Glycoside hydrolase family 3 N-terminal" evidence="4">
    <location>
        <begin position="2"/>
        <end position="287"/>
    </location>
</feature>
<evidence type="ECO:0000313" key="6">
    <source>
        <dbReference type="Proteomes" id="UP000622552"/>
    </source>
</evidence>
<accession>A0A8J7GYY9</accession>
<dbReference type="EMBL" id="JADOUF010000001">
    <property type="protein sequence ID" value="MBG6140911.1"/>
    <property type="molecule type" value="Genomic_DNA"/>
</dbReference>
<protein>
    <submittedName>
        <fullName evidence="5">Beta-N-acetylhexosaminidase</fullName>
        <ecNumber evidence="5">3.2.1.52</ecNumber>
    </submittedName>
</protein>
<keyword evidence="2 5" id="KW-0378">Hydrolase</keyword>
<dbReference type="Pfam" id="PF00933">
    <property type="entry name" value="Glyco_hydro_3"/>
    <property type="match status" value="1"/>
</dbReference>